<proteinExistence type="predicted"/>
<gene>
    <name evidence="2" type="ORF">DACRYDRAFT_21042</name>
</gene>
<protein>
    <submittedName>
        <fullName evidence="2">Uncharacterized protein</fullName>
    </submittedName>
</protein>
<keyword evidence="3" id="KW-1185">Reference proteome</keyword>
<sequence>MAGNDLASYLSDFGAQPYGDRWVLEFGYGVRYRARLVLVYLGAFMNYAVILVDFPTGPKYLRLDRYHERHYLAERIYLRYWNQTDWHDCLDEVASPTSDGSQWTLHVDAVQAEDASENDRQIMYKALYACKKDDTVLSHQLLAVWYRL</sequence>
<name>M5G441_DACPD</name>
<evidence type="ECO:0000313" key="2">
    <source>
        <dbReference type="EMBL" id="EJU03444.1"/>
    </source>
</evidence>
<dbReference type="HOGENOM" id="CLU_1763160_0_0_1"/>
<keyword evidence="1" id="KW-0812">Transmembrane</keyword>
<dbReference type="RefSeq" id="XP_040630338.1">
    <property type="nucleotide sequence ID" value="XM_040772201.1"/>
</dbReference>
<feature type="non-terminal residue" evidence="2">
    <location>
        <position position="148"/>
    </location>
</feature>
<organism evidence="2 3">
    <name type="scientific">Dacryopinax primogenitus (strain DJM 731)</name>
    <name type="common">Brown rot fungus</name>
    <dbReference type="NCBI Taxonomy" id="1858805"/>
    <lineage>
        <taxon>Eukaryota</taxon>
        <taxon>Fungi</taxon>
        <taxon>Dikarya</taxon>
        <taxon>Basidiomycota</taxon>
        <taxon>Agaricomycotina</taxon>
        <taxon>Dacrymycetes</taxon>
        <taxon>Dacrymycetales</taxon>
        <taxon>Dacrymycetaceae</taxon>
        <taxon>Dacryopinax</taxon>
    </lineage>
</organism>
<dbReference type="AlphaFoldDB" id="M5G441"/>
<accession>M5G441</accession>
<evidence type="ECO:0000313" key="3">
    <source>
        <dbReference type="Proteomes" id="UP000030653"/>
    </source>
</evidence>
<keyword evidence="1" id="KW-0472">Membrane</keyword>
<dbReference type="GeneID" id="63687263"/>
<feature type="transmembrane region" description="Helical" evidence="1">
    <location>
        <begin position="32"/>
        <end position="52"/>
    </location>
</feature>
<keyword evidence="1" id="KW-1133">Transmembrane helix</keyword>
<evidence type="ECO:0000256" key="1">
    <source>
        <dbReference type="SAM" id="Phobius"/>
    </source>
</evidence>
<dbReference type="EMBL" id="JH795859">
    <property type="protein sequence ID" value="EJU03444.1"/>
    <property type="molecule type" value="Genomic_DNA"/>
</dbReference>
<reference evidence="2 3" key="1">
    <citation type="journal article" date="2012" name="Science">
        <title>The Paleozoic origin of enzymatic lignin decomposition reconstructed from 31 fungal genomes.</title>
        <authorList>
            <person name="Floudas D."/>
            <person name="Binder M."/>
            <person name="Riley R."/>
            <person name="Barry K."/>
            <person name="Blanchette R.A."/>
            <person name="Henrissat B."/>
            <person name="Martinez A.T."/>
            <person name="Otillar R."/>
            <person name="Spatafora J.W."/>
            <person name="Yadav J.S."/>
            <person name="Aerts A."/>
            <person name="Benoit I."/>
            <person name="Boyd A."/>
            <person name="Carlson A."/>
            <person name="Copeland A."/>
            <person name="Coutinho P.M."/>
            <person name="de Vries R.P."/>
            <person name="Ferreira P."/>
            <person name="Findley K."/>
            <person name="Foster B."/>
            <person name="Gaskell J."/>
            <person name="Glotzer D."/>
            <person name="Gorecki P."/>
            <person name="Heitman J."/>
            <person name="Hesse C."/>
            <person name="Hori C."/>
            <person name="Igarashi K."/>
            <person name="Jurgens J.A."/>
            <person name="Kallen N."/>
            <person name="Kersten P."/>
            <person name="Kohler A."/>
            <person name="Kuees U."/>
            <person name="Kumar T.K.A."/>
            <person name="Kuo A."/>
            <person name="LaButti K."/>
            <person name="Larrondo L.F."/>
            <person name="Lindquist E."/>
            <person name="Ling A."/>
            <person name="Lombard V."/>
            <person name="Lucas S."/>
            <person name="Lundell T."/>
            <person name="Martin R."/>
            <person name="McLaughlin D.J."/>
            <person name="Morgenstern I."/>
            <person name="Morin E."/>
            <person name="Murat C."/>
            <person name="Nagy L.G."/>
            <person name="Nolan M."/>
            <person name="Ohm R.A."/>
            <person name="Patyshakuliyeva A."/>
            <person name="Rokas A."/>
            <person name="Ruiz-Duenas F.J."/>
            <person name="Sabat G."/>
            <person name="Salamov A."/>
            <person name="Samejima M."/>
            <person name="Schmutz J."/>
            <person name="Slot J.C."/>
            <person name="St John F."/>
            <person name="Stenlid J."/>
            <person name="Sun H."/>
            <person name="Sun S."/>
            <person name="Syed K."/>
            <person name="Tsang A."/>
            <person name="Wiebenga A."/>
            <person name="Young D."/>
            <person name="Pisabarro A."/>
            <person name="Eastwood D.C."/>
            <person name="Martin F."/>
            <person name="Cullen D."/>
            <person name="Grigoriev I.V."/>
            <person name="Hibbett D.S."/>
        </authorList>
    </citation>
    <scope>NUCLEOTIDE SEQUENCE [LARGE SCALE GENOMIC DNA]</scope>
    <source>
        <strain evidence="2 3">DJM-731 SS1</strain>
    </source>
</reference>
<dbReference type="Proteomes" id="UP000030653">
    <property type="component" value="Unassembled WGS sequence"/>
</dbReference>